<gene>
    <name evidence="2" type="ORF">Q5P01_020944</name>
</gene>
<feature type="compositionally biased region" description="Basic and acidic residues" evidence="1">
    <location>
        <begin position="1"/>
        <end position="11"/>
    </location>
</feature>
<feature type="compositionally biased region" description="Basic and acidic residues" evidence="1">
    <location>
        <begin position="28"/>
        <end position="42"/>
    </location>
</feature>
<evidence type="ECO:0000313" key="2">
    <source>
        <dbReference type="EMBL" id="KAK2826730.1"/>
    </source>
</evidence>
<dbReference type="EMBL" id="JAUPFM010000016">
    <property type="protein sequence ID" value="KAK2826730.1"/>
    <property type="molecule type" value="Genomic_DNA"/>
</dbReference>
<name>A0AA88LZM2_CHASR</name>
<evidence type="ECO:0000256" key="1">
    <source>
        <dbReference type="SAM" id="MobiDB-lite"/>
    </source>
</evidence>
<keyword evidence="3" id="KW-1185">Reference proteome</keyword>
<feature type="region of interest" description="Disordered" evidence="1">
    <location>
        <begin position="61"/>
        <end position="88"/>
    </location>
</feature>
<organism evidence="2 3">
    <name type="scientific">Channa striata</name>
    <name type="common">Snakehead murrel</name>
    <name type="synonym">Ophicephalus striatus</name>
    <dbReference type="NCBI Taxonomy" id="64152"/>
    <lineage>
        <taxon>Eukaryota</taxon>
        <taxon>Metazoa</taxon>
        <taxon>Chordata</taxon>
        <taxon>Craniata</taxon>
        <taxon>Vertebrata</taxon>
        <taxon>Euteleostomi</taxon>
        <taxon>Actinopterygii</taxon>
        <taxon>Neopterygii</taxon>
        <taxon>Teleostei</taxon>
        <taxon>Neoteleostei</taxon>
        <taxon>Acanthomorphata</taxon>
        <taxon>Anabantaria</taxon>
        <taxon>Anabantiformes</taxon>
        <taxon>Channoidei</taxon>
        <taxon>Channidae</taxon>
        <taxon>Channa</taxon>
    </lineage>
</organism>
<feature type="region of interest" description="Disordered" evidence="1">
    <location>
        <begin position="1"/>
        <end position="43"/>
    </location>
</feature>
<dbReference type="AlphaFoldDB" id="A0AA88LZM2"/>
<evidence type="ECO:0000313" key="3">
    <source>
        <dbReference type="Proteomes" id="UP001187415"/>
    </source>
</evidence>
<accession>A0AA88LZM2</accession>
<dbReference type="Proteomes" id="UP001187415">
    <property type="component" value="Unassembled WGS sequence"/>
</dbReference>
<proteinExistence type="predicted"/>
<sequence>MGLDSRRKQQRLDPFNGNPPLLEPSQHGAEDHHPTGETKTGRGEASLSFCCVVVPSVHGPFGRISIPGRARQTDRPADSVSENEAEVE</sequence>
<reference evidence="2" key="1">
    <citation type="submission" date="2023-07" db="EMBL/GenBank/DDBJ databases">
        <title>Chromosome-level Genome Assembly of Striped Snakehead (Channa striata).</title>
        <authorList>
            <person name="Liu H."/>
        </authorList>
    </citation>
    <scope>NUCLEOTIDE SEQUENCE</scope>
    <source>
        <strain evidence="2">Gz</strain>
        <tissue evidence="2">Muscle</tissue>
    </source>
</reference>
<protein>
    <submittedName>
        <fullName evidence="2">Uncharacterized protein</fullName>
    </submittedName>
</protein>
<comment type="caution">
    <text evidence="2">The sequence shown here is derived from an EMBL/GenBank/DDBJ whole genome shotgun (WGS) entry which is preliminary data.</text>
</comment>